<keyword evidence="4" id="KW-0472">Membrane</keyword>
<dbReference type="EMBL" id="JYNV01000002">
    <property type="protein sequence ID" value="KZM28773.1"/>
    <property type="molecule type" value="Genomic_DNA"/>
</dbReference>
<comment type="subcellular location">
    <subcellularLocation>
        <location evidence="1">Membrane</location>
        <topology evidence="1">Multi-pass membrane protein</topology>
    </subcellularLocation>
</comment>
<gene>
    <name evidence="5" type="ORF">ST47_g56</name>
</gene>
<evidence type="ECO:0000256" key="3">
    <source>
        <dbReference type="ARBA" id="ARBA00022989"/>
    </source>
</evidence>
<keyword evidence="6" id="KW-1185">Reference proteome</keyword>
<dbReference type="PANTHER" id="PTHR48022">
    <property type="entry name" value="PLASTIDIC GLUCOSE TRANSPORTER 4"/>
    <property type="match status" value="1"/>
</dbReference>
<organism evidence="5 6">
    <name type="scientific">Didymella rabiei</name>
    <name type="common">Chickpea ascochyta blight fungus</name>
    <name type="synonym">Mycosphaerella rabiei</name>
    <dbReference type="NCBI Taxonomy" id="5454"/>
    <lineage>
        <taxon>Eukaryota</taxon>
        <taxon>Fungi</taxon>
        <taxon>Dikarya</taxon>
        <taxon>Ascomycota</taxon>
        <taxon>Pezizomycotina</taxon>
        <taxon>Dothideomycetes</taxon>
        <taxon>Pleosporomycetidae</taxon>
        <taxon>Pleosporales</taxon>
        <taxon>Pleosporineae</taxon>
        <taxon>Didymellaceae</taxon>
        <taxon>Ascochyta</taxon>
    </lineage>
</organism>
<name>A0A163MJH7_DIDRA</name>
<evidence type="ECO:0000256" key="1">
    <source>
        <dbReference type="ARBA" id="ARBA00004141"/>
    </source>
</evidence>
<dbReference type="Pfam" id="PF00083">
    <property type="entry name" value="Sugar_tr"/>
    <property type="match status" value="1"/>
</dbReference>
<dbReference type="PANTHER" id="PTHR48022:SF78">
    <property type="entry name" value="MONOSACCHARIDE TRANSPORTER, PUTATIVE (AFU_ORTHOLOGUE AFUA_2G02110)-RELATED"/>
    <property type="match status" value="1"/>
</dbReference>
<dbReference type="GO" id="GO:0005351">
    <property type="term" value="F:carbohydrate:proton symporter activity"/>
    <property type="evidence" value="ECO:0007669"/>
    <property type="project" value="TreeGrafter"/>
</dbReference>
<accession>A0A163MJH7</accession>
<protein>
    <submittedName>
        <fullName evidence="5">Substrate-specific transmembrane transporter</fullName>
    </submittedName>
</protein>
<dbReference type="AlphaFoldDB" id="A0A163MJH7"/>
<sequence length="124" mass="14169">MLMALMGAIMFFHKSPRWLVKMGRKAEGRYVLARLPGDTGIYKKKAETEFQKIVLSCELERSDFRKQGYFDMLFGIDSGKLQTDRRVQLVIWIQIMQKRVGIAAIPVFAPTIFGISGISPAKRQ</sequence>
<dbReference type="InterPro" id="IPR036259">
    <property type="entry name" value="MFS_trans_sf"/>
</dbReference>
<reference evidence="5 6" key="1">
    <citation type="journal article" date="2016" name="Sci. Rep.">
        <title>Draft genome sequencing and secretome analysis of fungal phytopathogen Ascochyta rabiei provides insight into the necrotrophic effector repertoire.</title>
        <authorList>
            <person name="Verma S."/>
            <person name="Gazara R.K."/>
            <person name="Nizam S."/>
            <person name="Parween S."/>
            <person name="Chattopadhyay D."/>
            <person name="Verma P.K."/>
        </authorList>
    </citation>
    <scope>NUCLEOTIDE SEQUENCE [LARGE SCALE GENOMIC DNA]</scope>
    <source>
        <strain evidence="5 6">ArDII</strain>
    </source>
</reference>
<evidence type="ECO:0000256" key="2">
    <source>
        <dbReference type="ARBA" id="ARBA00022692"/>
    </source>
</evidence>
<keyword evidence="3" id="KW-1133">Transmembrane helix</keyword>
<proteinExistence type="predicted"/>
<dbReference type="InterPro" id="IPR005828">
    <property type="entry name" value="MFS_sugar_transport-like"/>
</dbReference>
<dbReference type="GO" id="GO:0016020">
    <property type="term" value="C:membrane"/>
    <property type="evidence" value="ECO:0007669"/>
    <property type="project" value="UniProtKB-SubCell"/>
</dbReference>
<evidence type="ECO:0000256" key="4">
    <source>
        <dbReference type="ARBA" id="ARBA00023136"/>
    </source>
</evidence>
<evidence type="ECO:0000313" key="6">
    <source>
        <dbReference type="Proteomes" id="UP000076837"/>
    </source>
</evidence>
<evidence type="ECO:0000313" key="5">
    <source>
        <dbReference type="EMBL" id="KZM28773.1"/>
    </source>
</evidence>
<dbReference type="Gene3D" id="1.20.1250.20">
    <property type="entry name" value="MFS general substrate transporter like domains"/>
    <property type="match status" value="1"/>
</dbReference>
<dbReference type="Proteomes" id="UP000076837">
    <property type="component" value="Unassembled WGS sequence"/>
</dbReference>
<dbReference type="InterPro" id="IPR050360">
    <property type="entry name" value="MFS_Sugar_Transporters"/>
</dbReference>
<dbReference type="OrthoDB" id="2544694at2759"/>
<keyword evidence="2 5" id="KW-0812">Transmembrane</keyword>
<comment type="caution">
    <text evidence="5">The sequence shown here is derived from an EMBL/GenBank/DDBJ whole genome shotgun (WGS) entry which is preliminary data.</text>
</comment>